<reference evidence="1" key="1">
    <citation type="submission" date="2020-05" db="EMBL/GenBank/DDBJ databases">
        <title>Large-scale comparative analyses of tick genomes elucidate their genetic diversity and vector capacities.</title>
        <authorList>
            <person name="Jia N."/>
            <person name="Wang J."/>
            <person name="Shi W."/>
            <person name="Du L."/>
            <person name="Sun Y."/>
            <person name="Zhan W."/>
            <person name="Jiang J."/>
            <person name="Wang Q."/>
            <person name="Zhang B."/>
            <person name="Ji P."/>
            <person name="Sakyi L.B."/>
            <person name="Cui X."/>
            <person name="Yuan T."/>
            <person name="Jiang B."/>
            <person name="Yang W."/>
            <person name="Lam T.T.-Y."/>
            <person name="Chang Q."/>
            <person name="Ding S."/>
            <person name="Wang X."/>
            <person name="Zhu J."/>
            <person name="Ruan X."/>
            <person name="Zhao L."/>
            <person name="Wei J."/>
            <person name="Que T."/>
            <person name="Du C."/>
            <person name="Cheng J."/>
            <person name="Dai P."/>
            <person name="Han X."/>
            <person name="Huang E."/>
            <person name="Gao Y."/>
            <person name="Liu J."/>
            <person name="Shao H."/>
            <person name="Ye R."/>
            <person name="Li L."/>
            <person name="Wei W."/>
            <person name="Wang X."/>
            <person name="Wang C."/>
            <person name="Yang T."/>
            <person name="Huo Q."/>
            <person name="Li W."/>
            <person name="Guo W."/>
            <person name="Chen H."/>
            <person name="Zhou L."/>
            <person name="Ni X."/>
            <person name="Tian J."/>
            <person name="Zhou Y."/>
            <person name="Sheng Y."/>
            <person name="Liu T."/>
            <person name="Pan Y."/>
            <person name="Xia L."/>
            <person name="Li J."/>
            <person name="Zhao F."/>
            <person name="Cao W."/>
        </authorList>
    </citation>
    <scope>NUCLEOTIDE SEQUENCE</scope>
    <source>
        <strain evidence="1">Hyas-2018</strain>
    </source>
</reference>
<name>A0ACB7TLK9_HYAAI</name>
<keyword evidence="2" id="KW-1185">Reference proteome</keyword>
<dbReference type="EMBL" id="CM023481">
    <property type="protein sequence ID" value="KAH6946252.1"/>
    <property type="molecule type" value="Genomic_DNA"/>
</dbReference>
<dbReference type="Proteomes" id="UP000821845">
    <property type="component" value="Chromosome 1"/>
</dbReference>
<proteinExistence type="predicted"/>
<organism evidence="1 2">
    <name type="scientific">Hyalomma asiaticum</name>
    <name type="common">Tick</name>
    <dbReference type="NCBI Taxonomy" id="266040"/>
    <lineage>
        <taxon>Eukaryota</taxon>
        <taxon>Metazoa</taxon>
        <taxon>Ecdysozoa</taxon>
        <taxon>Arthropoda</taxon>
        <taxon>Chelicerata</taxon>
        <taxon>Arachnida</taxon>
        <taxon>Acari</taxon>
        <taxon>Parasitiformes</taxon>
        <taxon>Ixodida</taxon>
        <taxon>Ixodoidea</taxon>
        <taxon>Ixodidae</taxon>
        <taxon>Hyalomminae</taxon>
        <taxon>Hyalomma</taxon>
    </lineage>
</organism>
<gene>
    <name evidence="1" type="ORF">HPB50_012467</name>
</gene>
<evidence type="ECO:0000313" key="1">
    <source>
        <dbReference type="EMBL" id="KAH6946252.1"/>
    </source>
</evidence>
<protein>
    <submittedName>
        <fullName evidence="1">Uncharacterized protein</fullName>
    </submittedName>
</protein>
<comment type="caution">
    <text evidence="1">The sequence shown here is derived from an EMBL/GenBank/DDBJ whole genome shotgun (WGS) entry which is preliminary data.</text>
</comment>
<evidence type="ECO:0000313" key="2">
    <source>
        <dbReference type="Proteomes" id="UP000821845"/>
    </source>
</evidence>
<sequence length="248" mass="27401">MGISFPSDVVTRCLFESSASTLSEDAPFDEKPSFRSFVPHAEEAEEDDSYVSRDLYIKERSAYNGQLMPKMRGDSGVCGCGSSDFHRRAGFPRSQVEFRCETDLMQAQHAIQGARYQSVVLSKNSEGLRMNSWRKQRSYRAEPGSCRIFQVAEFGPLASADYSLSACVLKPLVHLGDVLPFAVIGADSYCDTCSLARRSSIPSDTVRGGPTEGNLHNVMTVFDSLLLQRRTLSYLHPVQGHTLLAVAE</sequence>
<accession>A0ACB7TLK9</accession>